<sequence length="380" mass="42595">MRHTLTAVFTDRDQARQALDRLLGAGHDGANITLTDMPEPSPAQDSGEPDARRSPGARHAAAAAFPAWSPGAADGGRVTMHTLACPPGKYVLTFATESDAEAQGAVALVSAFAGLNPGADRGRSADEDAGMPHLRYRRHAVREGMQYRLHDHPHGAGAHGMPGGDEAAQAAYRFGHDMHENDRYRNRSWREADGDLKQLWEERMPTGPDWASSALSVRAGWNSTSPEIDGDDYHRSHWRTRYAGSATPAPSRKATNADRPRRAPKADWRRRHPGELPPWEAFMDAVRHGWSRIVIGIDMDEADYRLHHASAYPDTNYDDIAPVYRYGNNARRRSVFRGRDWDDVQDDLRQEWSRGHLEGKPWSWEELEPAMRKGWDHHEA</sequence>
<feature type="compositionally biased region" description="Basic and acidic residues" evidence="1">
    <location>
        <begin position="255"/>
        <end position="267"/>
    </location>
</feature>
<protein>
    <submittedName>
        <fullName evidence="2">Uncharacterized protein</fullName>
    </submittedName>
</protein>
<accession>A0A1S2NAU3</accession>
<comment type="caution">
    <text evidence="2">The sequence shown here is derived from an EMBL/GenBank/DDBJ whole genome shotgun (WGS) entry which is preliminary data.</text>
</comment>
<evidence type="ECO:0000313" key="3">
    <source>
        <dbReference type="Proteomes" id="UP000180246"/>
    </source>
</evidence>
<dbReference type="AlphaFoldDB" id="A0A1S2NAU3"/>
<feature type="region of interest" description="Disordered" evidence="1">
    <location>
        <begin position="241"/>
        <end position="272"/>
    </location>
</feature>
<feature type="region of interest" description="Disordered" evidence="1">
    <location>
        <begin position="29"/>
        <end position="60"/>
    </location>
</feature>
<gene>
    <name evidence="2" type="ORF">LO55_3269</name>
</gene>
<dbReference type="RefSeq" id="WP_071362242.1">
    <property type="nucleotide sequence ID" value="NZ_JRYB01000001.1"/>
</dbReference>
<dbReference type="EMBL" id="JRYB01000001">
    <property type="protein sequence ID" value="OIJ42119.1"/>
    <property type="molecule type" value="Genomic_DNA"/>
</dbReference>
<name>A0A1S2NAU3_9BURK</name>
<dbReference type="Proteomes" id="UP000180246">
    <property type="component" value="Unassembled WGS sequence"/>
</dbReference>
<evidence type="ECO:0000256" key="1">
    <source>
        <dbReference type="SAM" id="MobiDB-lite"/>
    </source>
</evidence>
<organism evidence="2 3">
    <name type="scientific">Massilia timonae</name>
    <dbReference type="NCBI Taxonomy" id="47229"/>
    <lineage>
        <taxon>Bacteria</taxon>
        <taxon>Pseudomonadati</taxon>
        <taxon>Pseudomonadota</taxon>
        <taxon>Betaproteobacteria</taxon>
        <taxon>Burkholderiales</taxon>
        <taxon>Oxalobacteraceae</taxon>
        <taxon>Telluria group</taxon>
        <taxon>Massilia</taxon>
    </lineage>
</organism>
<evidence type="ECO:0000313" key="2">
    <source>
        <dbReference type="EMBL" id="OIJ42119.1"/>
    </source>
</evidence>
<reference evidence="2 3" key="1">
    <citation type="submission" date="2014-10" db="EMBL/GenBank/DDBJ databases">
        <authorList>
            <person name="Seo M.-J."/>
            <person name="Seok Y.J."/>
            <person name="Cha I.-T."/>
        </authorList>
    </citation>
    <scope>NUCLEOTIDE SEQUENCE [LARGE SCALE GENOMIC DNA]</scope>
    <source>
        <strain evidence="2 3">NEU</strain>
    </source>
</reference>
<proteinExistence type="predicted"/>